<evidence type="ECO:0000313" key="2">
    <source>
        <dbReference type="EMBL" id="KAG6537096.1"/>
    </source>
</evidence>
<comment type="caution">
    <text evidence="2">The sequence shown here is derived from an EMBL/GenBank/DDBJ whole genome shotgun (WGS) entry which is preliminary data.</text>
</comment>
<keyword evidence="3" id="KW-1185">Reference proteome</keyword>
<keyword evidence="1" id="KW-0472">Membrane</keyword>
<name>A0A8J5I4P1_ZINOF</name>
<proteinExistence type="predicted"/>
<dbReference type="EMBL" id="JACMSC010000001">
    <property type="protein sequence ID" value="KAG6537096.1"/>
    <property type="molecule type" value="Genomic_DNA"/>
</dbReference>
<organism evidence="2 3">
    <name type="scientific">Zingiber officinale</name>
    <name type="common">Ginger</name>
    <name type="synonym">Amomum zingiber</name>
    <dbReference type="NCBI Taxonomy" id="94328"/>
    <lineage>
        <taxon>Eukaryota</taxon>
        <taxon>Viridiplantae</taxon>
        <taxon>Streptophyta</taxon>
        <taxon>Embryophyta</taxon>
        <taxon>Tracheophyta</taxon>
        <taxon>Spermatophyta</taxon>
        <taxon>Magnoliopsida</taxon>
        <taxon>Liliopsida</taxon>
        <taxon>Zingiberales</taxon>
        <taxon>Zingiberaceae</taxon>
        <taxon>Zingiber</taxon>
    </lineage>
</organism>
<sequence length="91" mass="11048">MESPEWEDKGTANLRVCPSFNICSFLSFYILMLYHCRKLHLHMYVCVFALYQYRHFELRQTRNCSHGSITGLYSMYQCSLWKMNNLFRFNL</sequence>
<evidence type="ECO:0000313" key="3">
    <source>
        <dbReference type="Proteomes" id="UP000734854"/>
    </source>
</evidence>
<gene>
    <name evidence="2" type="ORF">ZIOFF_002177</name>
</gene>
<feature type="transmembrane region" description="Helical" evidence="1">
    <location>
        <begin position="12"/>
        <end position="34"/>
    </location>
</feature>
<dbReference type="AlphaFoldDB" id="A0A8J5I4P1"/>
<dbReference type="Proteomes" id="UP000734854">
    <property type="component" value="Unassembled WGS sequence"/>
</dbReference>
<protein>
    <submittedName>
        <fullName evidence="2">Uncharacterized protein</fullName>
    </submittedName>
</protein>
<keyword evidence="1" id="KW-1133">Transmembrane helix</keyword>
<keyword evidence="1" id="KW-0812">Transmembrane</keyword>
<evidence type="ECO:0000256" key="1">
    <source>
        <dbReference type="SAM" id="Phobius"/>
    </source>
</evidence>
<accession>A0A8J5I4P1</accession>
<reference evidence="2 3" key="1">
    <citation type="submission" date="2020-08" db="EMBL/GenBank/DDBJ databases">
        <title>Plant Genome Project.</title>
        <authorList>
            <person name="Zhang R.-G."/>
        </authorList>
    </citation>
    <scope>NUCLEOTIDE SEQUENCE [LARGE SCALE GENOMIC DNA]</scope>
    <source>
        <tissue evidence="2">Rhizome</tissue>
    </source>
</reference>